<keyword evidence="12 15" id="KW-0472">Membrane</keyword>
<dbReference type="OrthoDB" id="10303413at2759"/>
<dbReference type="AlphaFoldDB" id="A0A4Y7IKU8"/>
<dbReference type="PANTHER" id="PTHR27002">
    <property type="entry name" value="RECEPTOR-LIKE SERINE/THREONINE-PROTEIN KINASE SD1-8"/>
    <property type="match status" value="1"/>
</dbReference>
<keyword evidence="11 15" id="KW-1133">Transmembrane helix</keyword>
<dbReference type="GO" id="GO:0005524">
    <property type="term" value="F:ATP binding"/>
    <property type="evidence" value="ECO:0007669"/>
    <property type="project" value="UniProtKB-UniRule"/>
</dbReference>
<dbReference type="InterPro" id="IPR001245">
    <property type="entry name" value="Ser-Thr/Tyr_kinase_cat_dom"/>
</dbReference>
<evidence type="ECO:0000256" key="11">
    <source>
        <dbReference type="ARBA" id="ARBA00022989"/>
    </source>
</evidence>
<reference evidence="18 19" key="1">
    <citation type="journal article" date="2018" name="Science">
        <title>The opium poppy genome and morphinan production.</title>
        <authorList>
            <person name="Guo L."/>
            <person name="Winzer T."/>
            <person name="Yang X."/>
            <person name="Li Y."/>
            <person name="Ning Z."/>
            <person name="He Z."/>
            <person name="Teodor R."/>
            <person name="Lu Y."/>
            <person name="Bowser T.A."/>
            <person name="Graham I.A."/>
            <person name="Ye K."/>
        </authorList>
    </citation>
    <scope>NUCLEOTIDE SEQUENCE [LARGE SCALE GENOMIC DNA]</scope>
    <source>
        <strain evidence="19">cv. HN1</strain>
        <tissue evidence="18">Leaves</tissue>
    </source>
</reference>
<evidence type="ECO:0000256" key="10">
    <source>
        <dbReference type="ARBA" id="ARBA00022840"/>
    </source>
</evidence>
<dbReference type="Pfam" id="PF01657">
    <property type="entry name" value="Stress-antifung"/>
    <property type="match status" value="2"/>
</dbReference>
<feature type="domain" description="Protein kinase" evidence="16">
    <location>
        <begin position="348"/>
        <end position="623"/>
    </location>
</feature>
<keyword evidence="6" id="KW-0732">Signal</keyword>
<dbReference type="SMART" id="SM00220">
    <property type="entry name" value="S_TKc"/>
    <property type="match status" value="1"/>
</dbReference>
<evidence type="ECO:0000256" key="7">
    <source>
        <dbReference type="ARBA" id="ARBA00022737"/>
    </source>
</evidence>
<evidence type="ECO:0000256" key="6">
    <source>
        <dbReference type="ARBA" id="ARBA00022729"/>
    </source>
</evidence>
<keyword evidence="7" id="KW-0677">Repeat</keyword>
<gene>
    <name evidence="18" type="ORF">C5167_041058</name>
</gene>
<dbReference type="OMA" id="YENCCRR"/>
<dbReference type="InterPro" id="IPR011009">
    <property type="entry name" value="Kinase-like_dom_sf"/>
</dbReference>
<evidence type="ECO:0000256" key="8">
    <source>
        <dbReference type="ARBA" id="ARBA00022741"/>
    </source>
</evidence>
<sequence length="684" mass="76608">MGSFNPGFVFCIYLSILSNLLLIIQYTTAQPNYIYHFCYGDNYTTGSTFEANLNSLFPPIIRNRYDNATDGLSPDTVYGSIQCRGDVTLDTCQSCRDFGTQDIKDRCPNSKKAIIWFDTCMLRYSNEYYFNIVQVTPAVYIWKPNNISNPNQFNQILGGFMNDLEKERSFSSNFASGDKNLTNGRKLYGLVQCSPDIASNDCSRCLVGAISELPNCCAGKQGGRVLRPSCNVRYELYPFLQLQYINVPSPPSVSLPAPLLSPPPPLVSPPSSTNTTTPKSNGNNSSILAISITIPSVIVGLTAIAFWFFCFQRKKTKKQHFDDVDEEIPSTEFLQFSFSMVSTATNNFSEFNKLGEGGFGSVYKGTLSDSQEIAVKRLSKNSGQGEEEFKNEVTLVAKLQHRNLVKLVGFSIAGAEKLLIYEFMPNGSLDQILFDPIKCTLLDWERRYRIIGGVARGLVYLHEESRLKVVHRDLKASNILLDIEMNPKIADFGMARLFGLHQIQDSTNRIVGTHGYMAPEYVLYGEFSAKSDVFSFGVLVLEIVCGQRNSSFRTSDIARDLLSYAWRHWNNGSAIEILDPTLKDTYSRNEVVRCIHVALLCVQENVEDRPSMQTVVLMLSSYFSISHNLPSAPAFFTGSSRRMEPKSTLYSDYTEEQGSSKNDLISETTTMSLNDVSVTELHPR</sequence>
<dbReference type="FunFam" id="1.10.510.10:FF:000129">
    <property type="entry name" value="cysteine-rich receptor-like protein kinase 10"/>
    <property type="match status" value="1"/>
</dbReference>
<accession>A0A4Y7IKU8</accession>
<evidence type="ECO:0000256" key="5">
    <source>
        <dbReference type="ARBA" id="ARBA00022692"/>
    </source>
</evidence>
<dbReference type="CDD" id="cd23509">
    <property type="entry name" value="Gnk2-like"/>
    <property type="match status" value="2"/>
</dbReference>
<evidence type="ECO:0000313" key="19">
    <source>
        <dbReference type="Proteomes" id="UP000316621"/>
    </source>
</evidence>
<dbReference type="PROSITE" id="PS50011">
    <property type="entry name" value="PROTEIN_KINASE_DOM"/>
    <property type="match status" value="1"/>
</dbReference>
<keyword evidence="4" id="KW-0808">Transferase</keyword>
<dbReference type="FunFam" id="3.30.430.20:FF:000002">
    <property type="entry name" value="Cysteine-rich receptor-like protein kinase 10"/>
    <property type="match status" value="1"/>
</dbReference>
<dbReference type="Gramene" id="RZC48089">
    <property type="protein sequence ID" value="RZC48089"/>
    <property type="gene ID" value="C5167_041058"/>
</dbReference>
<dbReference type="Proteomes" id="UP000316621">
    <property type="component" value="Chromosome 1"/>
</dbReference>
<dbReference type="PROSITE" id="PS51473">
    <property type="entry name" value="GNK2"/>
    <property type="match status" value="2"/>
</dbReference>
<keyword evidence="10 14" id="KW-0067">ATP-binding</keyword>
<dbReference type="GO" id="GO:0006950">
    <property type="term" value="P:response to stress"/>
    <property type="evidence" value="ECO:0007669"/>
    <property type="project" value="UniProtKB-ARBA"/>
</dbReference>
<keyword evidence="8 14" id="KW-0547">Nucleotide-binding</keyword>
<dbReference type="InterPro" id="IPR002902">
    <property type="entry name" value="GNK2"/>
</dbReference>
<name>A0A4Y7IKU8_PAPSO</name>
<evidence type="ECO:0000256" key="2">
    <source>
        <dbReference type="ARBA" id="ARBA00022527"/>
    </source>
</evidence>
<proteinExistence type="predicted"/>
<dbReference type="EMBL" id="CM010715">
    <property type="protein sequence ID" value="RZC48089.1"/>
    <property type="molecule type" value="Genomic_DNA"/>
</dbReference>
<evidence type="ECO:0000256" key="15">
    <source>
        <dbReference type="SAM" id="Phobius"/>
    </source>
</evidence>
<keyword evidence="9" id="KW-0418">Kinase</keyword>
<evidence type="ECO:0000259" key="17">
    <source>
        <dbReference type="PROSITE" id="PS51473"/>
    </source>
</evidence>
<dbReference type="GO" id="GO:0005886">
    <property type="term" value="C:plasma membrane"/>
    <property type="evidence" value="ECO:0007669"/>
    <property type="project" value="TreeGrafter"/>
</dbReference>
<dbReference type="InterPro" id="IPR038408">
    <property type="entry name" value="GNK2_sf"/>
</dbReference>
<dbReference type="Gene3D" id="3.30.430.20">
    <property type="entry name" value="Gnk2 domain, C-X8-C-X2-C motif"/>
    <property type="match status" value="2"/>
</dbReference>
<dbReference type="Pfam" id="PF07714">
    <property type="entry name" value="PK_Tyr_Ser-Thr"/>
    <property type="match status" value="1"/>
</dbReference>
<dbReference type="InterPro" id="IPR008271">
    <property type="entry name" value="Ser/Thr_kinase_AS"/>
</dbReference>
<organism evidence="18 19">
    <name type="scientific">Papaver somniferum</name>
    <name type="common">Opium poppy</name>
    <dbReference type="NCBI Taxonomy" id="3469"/>
    <lineage>
        <taxon>Eukaryota</taxon>
        <taxon>Viridiplantae</taxon>
        <taxon>Streptophyta</taxon>
        <taxon>Embryophyta</taxon>
        <taxon>Tracheophyta</taxon>
        <taxon>Spermatophyta</taxon>
        <taxon>Magnoliopsida</taxon>
        <taxon>Ranunculales</taxon>
        <taxon>Papaveraceae</taxon>
        <taxon>Papaveroideae</taxon>
        <taxon>Papaver</taxon>
    </lineage>
</organism>
<evidence type="ECO:0000256" key="14">
    <source>
        <dbReference type="PROSITE-ProRule" id="PRU10141"/>
    </source>
</evidence>
<feature type="binding site" evidence="14">
    <location>
        <position position="376"/>
    </location>
    <ligand>
        <name>ATP</name>
        <dbReference type="ChEBI" id="CHEBI:30616"/>
    </ligand>
</feature>
<dbReference type="GO" id="GO:0004674">
    <property type="term" value="F:protein serine/threonine kinase activity"/>
    <property type="evidence" value="ECO:0007669"/>
    <property type="project" value="UniProtKB-KW"/>
</dbReference>
<dbReference type="InterPro" id="IPR017441">
    <property type="entry name" value="Protein_kinase_ATP_BS"/>
</dbReference>
<keyword evidence="2" id="KW-0723">Serine/threonine-protein kinase</keyword>
<evidence type="ECO:0000256" key="1">
    <source>
        <dbReference type="ARBA" id="ARBA00004167"/>
    </source>
</evidence>
<dbReference type="PANTHER" id="PTHR27002:SF980">
    <property type="entry name" value="CYSTEINE-RICH RECEPTOR-LIKE PROTEIN KINASE 10 ISOFORM X1"/>
    <property type="match status" value="1"/>
</dbReference>
<dbReference type="CDD" id="cd14066">
    <property type="entry name" value="STKc_IRAK"/>
    <property type="match status" value="1"/>
</dbReference>
<evidence type="ECO:0000256" key="4">
    <source>
        <dbReference type="ARBA" id="ARBA00022679"/>
    </source>
</evidence>
<dbReference type="Gene3D" id="1.10.510.10">
    <property type="entry name" value="Transferase(Phosphotransferase) domain 1"/>
    <property type="match status" value="1"/>
</dbReference>
<comment type="subcellular location">
    <subcellularLocation>
        <location evidence="1">Membrane</location>
        <topology evidence="1">Single-pass membrane protein</topology>
    </subcellularLocation>
</comment>
<dbReference type="Gene3D" id="3.30.200.20">
    <property type="entry name" value="Phosphorylase Kinase, domain 1"/>
    <property type="match status" value="1"/>
</dbReference>
<feature type="transmembrane region" description="Helical" evidence="15">
    <location>
        <begin position="287"/>
        <end position="311"/>
    </location>
</feature>
<evidence type="ECO:0000313" key="18">
    <source>
        <dbReference type="EMBL" id="RZC48089.1"/>
    </source>
</evidence>
<keyword evidence="5 15" id="KW-0812">Transmembrane</keyword>
<feature type="domain" description="Gnk2-homologous" evidence="17">
    <location>
        <begin position="31"/>
        <end position="129"/>
    </location>
</feature>
<protein>
    <submittedName>
        <fullName evidence="18">Uncharacterized protein</fullName>
    </submittedName>
</protein>
<keyword evidence="3" id="KW-0597">Phosphoprotein</keyword>
<feature type="transmembrane region" description="Helical" evidence="15">
    <location>
        <begin position="7"/>
        <end position="26"/>
    </location>
</feature>
<evidence type="ECO:0000259" key="16">
    <source>
        <dbReference type="PROSITE" id="PS50011"/>
    </source>
</evidence>
<keyword evidence="13" id="KW-0325">Glycoprotein</keyword>
<dbReference type="PROSITE" id="PS00108">
    <property type="entry name" value="PROTEIN_KINASE_ST"/>
    <property type="match status" value="1"/>
</dbReference>
<feature type="domain" description="Gnk2-homologous" evidence="17">
    <location>
        <begin position="135"/>
        <end position="239"/>
    </location>
</feature>
<evidence type="ECO:0000256" key="9">
    <source>
        <dbReference type="ARBA" id="ARBA00022777"/>
    </source>
</evidence>
<evidence type="ECO:0000256" key="13">
    <source>
        <dbReference type="ARBA" id="ARBA00023180"/>
    </source>
</evidence>
<dbReference type="FunFam" id="3.30.200.20:FF:000142">
    <property type="entry name" value="Cysteine-rich receptor-like protein kinase 10"/>
    <property type="match status" value="1"/>
</dbReference>
<dbReference type="PROSITE" id="PS00107">
    <property type="entry name" value="PROTEIN_KINASE_ATP"/>
    <property type="match status" value="1"/>
</dbReference>
<evidence type="ECO:0000256" key="3">
    <source>
        <dbReference type="ARBA" id="ARBA00022553"/>
    </source>
</evidence>
<dbReference type="SUPFAM" id="SSF56112">
    <property type="entry name" value="Protein kinase-like (PK-like)"/>
    <property type="match status" value="1"/>
</dbReference>
<dbReference type="InterPro" id="IPR000719">
    <property type="entry name" value="Prot_kinase_dom"/>
</dbReference>
<keyword evidence="19" id="KW-1185">Reference proteome</keyword>
<evidence type="ECO:0000256" key="12">
    <source>
        <dbReference type="ARBA" id="ARBA00023136"/>
    </source>
</evidence>